<feature type="region of interest" description="Disordered" evidence="1">
    <location>
        <begin position="1"/>
        <end position="40"/>
    </location>
</feature>
<comment type="caution">
    <text evidence="2">The sequence shown here is derived from an EMBL/GenBank/DDBJ whole genome shotgun (WGS) entry which is preliminary data.</text>
</comment>
<gene>
    <name evidence="2" type="ORF">PCOR1329_LOCUS74550</name>
</gene>
<accession>A0ABN9XCE7</accession>
<protein>
    <submittedName>
        <fullName evidence="2">Uncharacterized protein</fullName>
    </submittedName>
</protein>
<evidence type="ECO:0000256" key="1">
    <source>
        <dbReference type="SAM" id="MobiDB-lite"/>
    </source>
</evidence>
<reference evidence="2" key="1">
    <citation type="submission" date="2023-10" db="EMBL/GenBank/DDBJ databases">
        <authorList>
            <person name="Chen Y."/>
            <person name="Shah S."/>
            <person name="Dougan E. K."/>
            <person name="Thang M."/>
            <person name="Chan C."/>
        </authorList>
    </citation>
    <scope>NUCLEOTIDE SEQUENCE [LARGE SCALE GENOMIC DNA]</scope>
</reference>
<name>A0ABN9XCE7_9DINO</name>
<proteinExistence type="predicted"/>
<dbReference type="EMBL" id="CAUYUJ010020115">
    <property type="protein sequence ID" value="CAK0895952.1"/>
    <property type="molecule type" value="Genomic_DNA"/>
</dbReference>
<feature type="compositionally biased region" description="Low complexity" evidence="1">
    <location>
        <begin position="22"/>
        <end position="33"/>
    </location>
</feature>
<dbReference type="Proteomes" id="UP001189429">
    <property type="component" value="Unassembled WGS sequence"/>
</dbReference>
<organism evidence="2 3">
    <name type="scientific">Prorocentrum cordatum</name>
    <dbReference type="NCBI Taxonomy" id="2364126"/>
    <lineage>
        <taxon>Eukaryota</taxon>
        <taxon>Sar</taxon>
        <taxon>Alveolata</taxon>
        <taxon>Dinophyceae</taxon>
        <taxon>Prorocentrales</taxon>
        <taxon>Prorocentraceae</taxon>
        <taxon>Prorocentrum</taxon>
    </lineage>
</organism>
<feature type="region of interest" description="Disordered" evidence="1">
    <location>
        <begin position="274"/>
        <end position="295"/>
    </location>
</feature>
<keyword evidence="3" id="KW-1185">Reference proteome</keyword>
<sequence>MGRPRRARAANAWAPAVPPVAPARQPRSAPNARRGGGVAGGAAKARQVALPEAVDESVEKMAHVHSSVVEEGVIIEELLRCLVPRAAGFSTGEDECDEAQQQLDFAFKLATIDCKIQAGQVKIGNADAVKAEKSSGVPLGSEIEEALGVAALPAGAKLAVGTGVPMLTLMAPLTQQLVKLVAKQVGALKMAFRDMEMVGKPGVLKVAMLAARLDVTALGIQSVGVLATRWADDIDDVHTLAVESQVVEHAFEGVDTQVKVADGSDELLEEFADGTMESNGSDGCDAGVDETFDEE</sequence>
<evidence type="ECO:0000313" key="2">
    <source>
        <dbReference type="EMBL" id="CAK0895952.1"/>
    </source>
</evidence>
<evidence type="ECO:0000313" key="3">
    <source>
        <dbReference type="Proteomes" id="UP001189429"/>
    </source>
</evidence>